<evidence type="ECO:0000256" key="2">
    <source>
        <dbReference type="PROSITE-ProRule" id="PRU00176"/>
    </source>
</evidence>
<evidence type="ECO:0000259" key="4">
    <source>
        <dbReference type="PROSITE" id="PS50102"/>
    </source>
</evidence>
<dbReference type="SUPFAM" id="SSF54928">
    <property type="entry name" value="RNA-binding domain, RBD"/>
    <property type="match status" value="1"/>
</dbReference>
<feature type="compositionally biased region" description="Basic and acidic residues" evidence="3">
    <location>
        <begin position="62"/>
        <end position="75"/>
    </location>
</feature>
<protein>
    <recommendedName>
        <fullName evidence="4">RRM domain-containing protein</fullName>
    </recommendedName>
</protein>
<proteinExistence type="predicted"/>
<dbReference type="Proteomes" id="UP001206595">
    <property type="component" value="Unassembled WGS sequence"/>
</dbReference>
<evidence type="ECO:0000313" key="6">
    <source>
        <dbReference type="Proteomes" id="UP001206595"/>
    </source>
</evidence>
<keyword evidence="6" id="KW-1185">Reference proteome</keyword>
<gene>
    <name evidence="5" type="ORF">K450DRAFT_252146</name>
</gene>
<reference evidence="5" key="2">
    <citation type="journal article" date="2022" name="Proc. Natl. Acad. Sci. U.S.A.">
        <title>Diploid-dominant life cycles characterize the early evolution of Fungi.</title>
        <authorList>
            <person name="Amses K.R."/>
            <person name="Simmons D.R."/>
            <person name="Longcore J.E."/>
            <person name="Mondo S.J."/>
            <person name="Seto K."/>
            <person name="Jeronimo G.H."/>
            <person name="Bonds A.E."/>
            <person name="Quandt C.A."/>
            <person name="Davis W.J."/>
            <person name="Chang Y."/>
            <person name="Federici B.A."/>
            <person name="Kuo A."/>
            <person name="LaButti K."/>
            <person name="Pangilinan J."/>
            <person name="Andreopoulos W."/>
            <person name="Tritt A."/>
            <person name="Riley R."/>
            <person name="Hundley H."/>
            <person name="Johnson J."/>
            <person name="Lipzen A."/>
            <person name="Barry K."/>
            <person name="Lang B.F."/>
            <person name="Cuomo C.A."/>
            <person name="Buchler N.E."/>
            <person name="Grigoriev I.V."/>
            <person name="Spatafora J.W."/>
            <person name="Stajich J.E."/>
            <person name="James T.Y."/>
        </authorList>
    </citation>
    <scope>NUCLEOTIDE SEQUENCE</scope>
    <source>
        <strain evidence="5">AG</strain>
    </source>
</reference>
<feature type="compositionally biased region" description="Polar residues" evidence="3">
    <location>
        <begin position="77"/>
        <end position="91"/>
    </location>
</feature>
<comment type="caution">
    <text evidence="5">The sequence shown here is derived from an EMBL/GenBank/DDBJ whole genome shotgun (WGS) entry which is preliminary data.</text>
</comment>
<feature type="domain" description="RRM" evidence="4">
    <location>
        <begin position="107"/>
        <end position="183"/>
    </location>
</feature>
<dbReference type="AlphaFoldDB" id="A0AAD5HCA7"/>
<accession>A0AAD5HCA7</accession>
<evidence type="ECO:0000313" key="5">
    <source>
        <dbReference type="EMBL" id="KAI8577366.1"/>
    </source>
</evidence>
<name>A0AAD5HCA7_UMBRA</name>
<organism evidence="5 6">
    <name type="scientific">Umbelopsis ramanniana AG</name>
    <dbReference type="NCBI Taxonomy" id="1314678"/>
    <lineage>
        <taxon>Eukaryota</taxon>
        <taxon>Fungi</taxon>
        <taxon>Fungi incertae sedis</taxon>
        <taxon>Mucoromycota</taxon>
        <taxon>Mucoromycotina</taxon>
        <taxon>Umbelopsidomycetes</taxon>
        <taxon>Umbelopsidales</taxon>
        <taxon>Umbelopsidaceae</taxon>
        <taxon>Umbelopsis</taxon>
    </lineage>
</organism>
<keyword evidence="1 2" id="KW-0694">RNA-binding</keyword>
<dbReference type="InterPro" id="IPR000504">
    <property type="entry name" value="RRM_dom"/>
</dbReference>
<feature type="compositionally biased region" description="Basic and acidic residues" evidence="3">
    <location>
        <begin position="11"/>
        <end position="33"/>
    </location>
</feature>
<dbReference type="RefSeq" id="XP_051442370.1">
    <property type="nucleotide sequence ID" value="XM_051590828.1"/>
</dbReference>
<evidence type="ECO:0000256" key="1">
    <source>
        <dbReference type="ARBA" id="ARBA00022884"/>
    </source>
</evidence>
<dbReference type="EMBL" id="MU620941">
    <property type="protein sequence ID" value="KAI8577366.1"/>
    <property type="molecule type" value="Genomic_DNA"/>
</dbReference>
<dbReference type="Gene3D" id="3.30.70.330">
    <property type="match status" value="1"/>
</dbReference>
<dbReference type="GeneID" id="75916171"/>
<dbReference type="InterPro" id="IPR035979">
    <property type="entry name" value="RBD_domain_sf"/>
</dbReference>
<dbReference type="PROSITE" id="PS50102">
    <property type="entry name" value="RRM"/>
    <property type="match status" value="1"/>
</dbReference>
<reference evidence="5" key="1">
    <citation type="submission" date="2021-06" db="EMBL/GenBank/DDBJ databases">
        <authorList>
            <consortium name="DOE Joint Genome Institute"/>
            <person name="Mondo S.J."/>
            <person name="Amses K.R."/>
            <person name="Simmons D.R."/>
            <person name="Longcore J.E."/>
            <person name="Seto K."/>
            <person name="Alves G.H."/>
            <person name="Bonds A.E."/>
            <person name="Quandt C.A."/>
            <person name="Davis W.J."/>
            <person name="Chang Y."/>
            <person name="Letcher P.M."/>
            <person name="Powell M.J."/>
            <person name="Kuo A."/>
            <person name="Labutti K."/>
            <person name="Pangilinan J."/>
            <person name="Andreopoulos W."/>
            <person name="Tritt A."/>
            <person name="Riley R."/>
            <person name="Hundley H."/>
            <person name="Johnson J."/>
            <person name="Lipzen A."/>
            <person name="Barry K."/>
            <person name="Berbee M.L."/>
            <person name="Buchler N.E."/>
            <person name="Grigoriev I.V."/>
            <person name="Spatafora J.W."/>
            <person name="Stajich J.E."/>
            <person name="James T.Y."/>
        </authorList>
    </citation>
    <scope>NUCLEOTIDE SEQUENCE</scope>
    <source>
        <strain evidence="5">AG</strain>
    </source>
</reference>
<dbReference type="GO" id="GO:0003729">
    <property type="term" value="F:mRNA binding"/>
    <property type="evidence" value="ECO:0007669"/>
    <property type="project" value="TreeGrafter"/>
</dbReference>
<dbReference type="GO" id="GO:0006406">
    <property type="term" value="P:mRNA export from nucleus"/>
    <property type="evidence" value="ECO:0007669"/>
    <property type="project" value="TreeGrafter"/>
</dbReference>
<dbReference type="InterPro" id="IPR051229">
    <property type="entry name" value="ALYREF_mRNA_export"/>
</dbReference>
<dbReference type="PANTHER" id="PTHR19965">
    <property type="entry name" value="RNA AND EXPORT FACTOR BINDING PROTEIN"/>
    <property type="match status" value="1"/>
</dbReference>
<dbReference type="Pfam" id="PF00076">
    <property type="entry name" value="RRM_1"/>
    <property type="match status" value="1"/>
</dbReference>
<dbReference type="CDD" id="cd12418">
    <property type="entry name" value="RRM_Aly_REF_like"/>
    <property type="match status" value="1"/>
</dbReference>
<dbReference type="GO" id="GO:0005634">
    <property type="term" value="C:nucleus"/>
    <property type="evidence" value="ECO:0007669"/>
    <property type="project" value="TreeGrafter"/>
</dbReference>
<dbReference type="InterPro" id="IPR012677">
    <property type="entry name" value="Nucleotide-bd_a/b_plait_sf"/>
</dbReference>
<evidence type="ECO:0000256" key="3">
    <source>
        <dbReference type="SAM" id="MobiDB-lite"/>
    </source>
</evidence>
<dbReference type="PANTHER" id="PTHR19965:SF82">
    <property type="entry name" value="THO COMPLEX SUBUNIT 4"/>
    <property type="match status" value="1"/>
</dbReference>
<dbReference type="SMART" id="SM00360">
    <property type="entry name" value="RRM"/>
    <property type="match status" value="1"/>
</dbReference>
<sequence>MDAIDNSLDDVIMKDRQDKKQQKQQKQTRDGKRSQGINKRSGPIRNTSSGRGGAHRKSPTQGRRDTNSPWKHDLYEQGNSNGRNVQRSNSSTAASIISRLGSAPGSNTIKVENLHYEVTEADVNELFKLVGPCSAKLLFDRSGRSNGVANVKFDNAAHSKAAFEKYNNVELDGQPMKITIVEQQQRAQGILSRIGQRK</sequence>
<feature type="region of interest" description="Disordered" evidence="3">
    <location>
        <begin position="1"/>
        <end position="91"/>
    </location>
</feature>